<feature type="compositionally biased region" description="Polar residues" evidence="1">
    <location>
        <begin position="1245"/>
        <end position="1259"/>
    </location>
</feature>
<feature type="region of interest" description="Disordered" evidence="1">
    <location>
        <begin position="779"/>
        <end position="831"/>
    </location>
</feature>
<comment type="caution">
    <text evidence="2">The sequence shown here is derived from an EMBL/GenBank/DDBJ whole genome shotgun (WGS) entry which is preliminary data.</text>
</comment>
<proteinExistence type="predicted"/>
<feature type="region of interest" description="Disordered" evidence="1">
    <location>
        <begin position="1511"/>
        <end position="1562"/>
    </location>
</feature>
<dbReference type="PANTHER" id="PTHR35158">
    <property type="entry name" value="CDNA SEQUENCE CN725425"/>
    <property type="match status" value="1"/>
</dbReference>
<feature type="region of interest" description="Disordered" evidence="1">
    <location>
        <begin position="97"/>
        <end position="226"/>
    </location>
</feature>
<sequence>MNWVGGARSRVKFQGNRRRQKEFFERKKLDLKCAQLQNSSLCHSKRKNKLSQDLVALQTVCNASLKAVGNPKAANVRHVDLDHRRLGAGRLDTGVRGAGLGTCPPRIPERVELPFSPDHHPSRLHLIESQTPSEISVSKARSSKSTTTGREKRGTDDNITSFIRHSGTASSRRLDHGYLSSSQPSPSTISLKGMDTRRDEQEHPQWSVFSSQGRPLNTPTAANQHSGLEAKRDLWLQDWRGSPCIQETESRLRKPQSPGEFRHSQLRDATVSKGKHKTHHESLEKQRGLQQHAAHSHSECVTSFTRPAHTPSLQQRSRGAHSEFDTLFARAQPQRSESLPVAQRRPKNIWIRDEEEEEQSNRLSTRKLVSPSPQKPLSIRSVENFSGSQTSQMSLWTGEEYPKEPCTWSRKRRASSGLSLAVSGSYQQKDASSHIRESDFDAFTERSLRKRHTPLTAPSLTHLYGSSESRGVKHMLVAEDFQTASESSQPARTRPSVSYSLVAVRPSPSMHKHNLSNFKAHGEVHPGLKHLWLPEDFQPSPASSNCRDTAEEDEPPMTLSRFSAGFQRPSTSKWESFLDSEDVQHGASTTSVSSFHFHVPQTPSPSLWTRDLYSNKAASVQSFSASKVLDRKISSPCSHKPRSCSDSEAKCVGSQRVKTNEGEKKSLPLCEMRGLSLLQPFNAARPVLSHQAENCGNSRSDWIHQDIAPERNRSQSPSRNFHFKKQDRELPAVSTIPCIGLCTLNSSLARQQSPKPPTPQLWPKKQSQVEEVLQELEQLESQTDAEVRSTWSQDMDSGNGDRTLPRPSSATLRTICPPETDHQDRASRMSDTAGRLDRINADMPHEQPFDKESHSHGRSPTANGLRSKPQSSSAQHSHMYKVDAMTSEDSPGIQAEDEEHIEGRQGYVDDVLLPDSPDVEEDTDGSVRDVLQDLVHRVVMAQNRTAWLQKPTPDKEEGGILRKGDDAVSRQALQTKVGTLEGKGEDGSAVHHDRFPWQAPQHKSKSLMQAELVKNNAVDEPDLKSASVAENKLESYKENKVSIERSRDCEAEPKSVHELEPKSASVSIQTDLSLVHVHVPMYWMDRKEMVDKAVQWETPRSSQPHTPASSPTSHQQPAMAWAKFLSLQHGVTAELLSSQQGVEVSPKVKTPKLELSMEEMVGSNLSATGKGISKKVSPLRNVMSSSPSCTELETTTSLLSHQQDGATPDTSTSKQNELTTSRRVSSKRIDPTKHKSAPIQRDRVTSTFSPSQPFNTGCDISTKEKAVSESPPLVRDTKLLKSQSDTAVLASVKVHLQAWMSRFQSQTPLKPFETLEEVLSRTTCHSTPNDNNDTKTQPTPETKATKPPIHPSEAEKPLLAVKDSVSCRVPGADRKPVLPSLEYEQTTLGVIPAYHRANTDAEDPMPRVCWERKSAEPDQVTGKAPALECNTNVKTEVDVTSGRHQAQHCDFHSISEHQSQSCDVDVDKADTLNKQPVTEQTLQHCRQEFGTNASTLEDLKRPLHINQDPSIEAQDGKQSTAKQSPQSHKQDVGNAFEGDEDKPVKEQPPQVTRALTADTNIHAENDAKCAKVFEGDEDKPAEEQPLRVTRAQTADKNRHRESDGKCAKDQHPQQFEDDACRNVKRKGAVTHVKARLHENHDGQSSDTEVEDFLTPPSGYSSSDCGAVGEKVSTKAKENATV</sequence>
<feature type="compositionally biased region" description="Basic and acidic residues" evidence="1">
    <location>
        <begin position="1593"/>
        <end position="1611"/>
    </location>
</feature>
<gene>
    <name evidence="2" type="ORF">V1264_019968</name>
</gene>
<feature type="compositionally biased region" description="Basic and acidic residues" evidence="1">
    <location>
        <begin position="844"/>
        <end position="855"/>
    </location>
</feature>
<feature type="compositionally biased region" description="Polar residues" evidence="1">
    <location>
        <begin position="299"/>
        <end position="317"/>
    </location>
</feature>
<feature type="compositionally biased region" description="Basic residues" evidence="1">
    <location>
        <begin position="1622"/>
        <end position="1634"/>
    </location>
</feature>
<evidence type="ECO:0000256" key="1">
    <source>
        <dbReference type="SAM" id="MobiDB-lite"/>
    </source>
</evidence>
<keyword evidence="3" id="KW-1185">Reference proteome</keyword>
<feature type="region of interest" description="Disordered" evidence="1">
    <location>
        <begin position="246"/>
        <end position="321"/>
    </location>
</feature>
<feature type="compositionally biased region" description="Basic and acidic residues" evidence="1">
    <location>
        <begin position="194"/>
        <end position="203"/>
    </location>
</feature>
<feature type="compositionally biased region" description="Basic and acidic residues" evidence="1">
    <location>
        <begin position="107"/>
        <end position="121"/>
    </location>
</feature>
<feature type="compositionally biased region" description="Polar residues" evidence="1">
    <location>
        <begin position="157"/>
        <end position="171"/>
    </location>
</feature>
<reference evidence="2 3" key="1">
    <citation type="submission" date="2024-02" db="EMBL/GenBank/DDBJ databases">
        <title>Chromosome-scale genome assembly of the rough periwinkle Littorina saxatilis.</title>
        <authorList>
            <person name="De Jode A."/>
            <person name="Faria R."/>
            <person name="Formenti G."/>
            <person name="Sims Y."/>
            <person name="Smith T.P."/>
            <person name="Tracey A."/>
            <person name="Wood J.M.D."/>
            <person name="Zagrodzka Z.B."/>
            <person name="Johannesson K."/>
            <person name="Butlin R.K."/>
            <person name="Leder E.H."/>
        </authorList>
    </citation>
    <scope>NUCLEOTIDE SEQUENCE [LARGE SCALE GENOMIC DNA]</scope>
    <source>
        <strain evidence="2">Snail1</strain>
        <tissue evidence="2">Muscle</tissue>
    </source>
</reference>
<feature type="region of interest" description="Disordered" evidence="1">
    <location>
        <begin position="844"/>
        <end position="879"/>
    </location>
</feature>
<dbReference type="InterPro" id="IPR027883">
    <property type="entry name" value="Redic1-like"/>
</dbReference>
<feature type="compositionally biased region" description="Polar residues" evidence="1">
    <location>
        <begin position="858"/>
        <end position="876"/>
    </location>
</feature>
<feature type="compositionally biased region" description="Low complexity" evidence="1">
    <location>
        <begin position="1184"/>
        <end position="1200"/>
    </location>
</feature>
<feature type="region of interest" description="Disordered" evidence="1">
    <location>
        <begin position="350"/>
        <end position="379"/>
    </location>
</feature>
<dbReference type="PANTHER" id="PTHR35158:SF1">
    <property type="entry name" value="CDNA SEQUENCE CN725425"/>
    <property type="match status" value="1"/>
</dbReference>
<feature type="region of interest" description="Disordered" evidence="1">
    <location>
        <begin position="1096"/>
        <end position="1117"/>
    </location>
</feature>
<feature type="region of interest" description="Disordered" evidence="1">
    <location>
        <begin position="1576"/>
        <end position="1681"/>
    </location>
</feature>
<feature type="region of interest" description="Disordered" evidence="1">
    <location>
        <begin position="1320"/>
        <end position="1359"/>
    </location>
</feature>
<dbReference type="EMBL" id="JBAMIC010000010">
    <property type="protein sequence ID" value="KAK7101615.1"/>
    <property type="molecule type" value="Genomic_DNA"/>
</dbReference>
<evidence type="ECO:0000313" key="3">
    <source>
        <dbReference type="Proteomes" id="UP001374579"/>
    </source>
</evidence>
<dbReference type="Proteomes" id="UP001374579">
    <property type="component" value="Unassembled WGS sequence"/>
</dbReference>
<feature type="compositionally biased region" description="Polar residues" evidence="1">
    <location>
        <begin position="1320"/>
        <end position="1342"/>
    </location>
</feature>
<feature type="compositionally biased region" description="Polar residues" evidence="1">
    <location>
        <begin position="1516"/>
        <end position="1527"/>
    </location>
</feature>
<organism evidence="2 3">
    <name type="scientific">Littorina saxatilis</name>
    <dbReference type="NCBI Taxonomy" id="31220"/>
    <lineage>
        <taxon>Eukaryota</taxon>
        <taxon>Metazoa</taxon>
        <taxon>Spiralia</taxon>
        <taxon>Lophotrochozoa</taxon>
        <taxon>Mollusca</taxon>
        <taxon>Gastropoda</taxon>
        <taxon>Caenogastropoda</taxon>
        <taxon>Littorinimorpha</taxon>
        <taxon>Littorinoidea</taxon>
        <taxon>Littorinidae</taxon>
        <taxon>Littorina</taxon>
    </lineage>
</organism>
<feature type="compositionally biased region" description="Basic and acidic residues" evidence="1">
    <location>
        <begin position="819"/>
        <end position="831"/>
    </location>
</feature>
<feature type="compositionally biased region" description="Polar residues" evidence="1">
    <location>
        <begin position="207"/>
        <end position="226"/>
    </location>
</feature>
<feature type="compositionally biased region" description="Basic and acidic residues" evidence="1">
    <location>
        <begin position="1671"/>
        <end position="1681"/>
    </location>
</feature>
<feature type="compositionally biased region" description="Low complexity" evidence="1">
    <location>
        <begin position="180"/>
        <end position="190"/>
    </location>
</feature>
<name>A0AAN9GC95_9CAEN</name>
<protein>
    <submittedName>
        <fullName evidence="2">Uncharacterized protein</fullName>
    </submittedName>
</protein>
<feature type="compositionally biased region" description="Polar residues" evidence="1">
    <location>
        <begin position="1098"/>
        <end position="1116"/>
    </location>
</feature>
<accession>A0AAN9GC95</accession>
<feature type="compositionally biased region" description="Polar residues" evidence="1">
    <location>
        <begin position="128"/>
        <end position="148"/>
    </location>
</feature>
<feature type="compositionally biased region" description="Polar residues" evidence="1">
    <location>
        <begin position="1201"/>
        <end position="1223"/>
    </location>
</feature>
<evidence type="ECO:0000313" key="2">
    <source>
        <dbReference type="EMBL" id="KAK7101615.1"/>
    </source>
</evidence>
<feature type="region of interest" description="Disordered" evidence="1">
    <location>
        <begin position="1178"/>
        <end position="1269"/>
    </location>
</feature>